<feature type="compositionally biased region" description="Low complexity" evidence="5">
    <location>
        <begin position="73"/>
        <end position="97"/>
    </location>
</feature>
<feature type="compositionally biased region" description="Basic and acidic residues" evidence="5">
    <location>
        <begin position="516"/>
        <end position="530"/>
    </location>
</feature>
<dbReference type="PANTHER" id="PTHR15683">
    <property type="entry name" value="SCAFFOLD ATTACHMENT FACTOR B-RELATED"/>
    <property type="match status" value="1"/>
</dbReference>
<dbReference type="GO" id="GO:0006357">
    <property type="term" value="P:regulation of transcription by RNA polymerase II"/>
    <property type="evidence" value="ECO:0007669"/>
    <property type="project" value="TreeGrafter"/>
</dbReference>
<keyword evidence="3" id="KW-0539">Nucleus</keyword>
<feature type="compositionally biased region" description="Basic and acidic residues" evidence="5">
    <location>
        <begin position="539"/>
        <end position="580"/>
    </location>
</feature>
<dbReference type="Pfam" id="PF00076">
    <property type="entry name" value="RRM_1"/>
    <property type="match status" value="1"/>
</dbReference>
<feature type="compositionally biased region" description="Basic and acidic residues" evidence="5">
    <location>
        <begin position="258"/>
        <end position="277"/>
    </location>
</feature>
<evidence type="ECO:0000313" key="7">
    <source>
        <dbReference type="EMBL" id="KAF0308061.1"/>
    </source>
</evidence>
<proteinExistence type="predicted"/>
<evidence type="ECO:0000256" key="5">
    <source>
        <dbReference type="SAM" id="MobiDB-lite"/>
    </source>
</evidence>
<feature type="compositionally biased region" description="Low complexity" evidence="5">
    <location>
        <begin position="639"/>
        <end position="659"/>
    </location>
</feature>
<evidence type="ECO:0000256" key="3">
    <source>
        <dbReference type="ARBA" id="ARBA00023242"/>
    </source>
</evidence>
<feature type="compositionally biased region" description="Basic and acidic residues" evidence="5">
    <location>
        <begin position="450"/>
        <end position="501"/>
    </location>
</feature>
<evidence type="ECO:0000256" key="1">
    <source>
        <dbReference type="ARBA" id="ARBA00004123"/>
    </source>
</evidence>
<dbReference type="SMART" id="SM00360">
    <property type="entry name" value="RRM"/>
    <property type="match status" value="1"/>
</dbReference>
<dbReference type="AlphaFoldDB" id="A0A6A4X122"/>
<name>A0A6A4X122_AMPAM</name>
<dbReference type="InterPro" id="IPR051738">
    <property type="entry name" value="SAF_Modulators"/>
</dbReference>
<dbReference type="PANTHER" id="PTHR15683:SF8">
    <property type="entry name" value="SCAFFOLD ATTACHMENT FACTOR B, ISOFORM B"/>
    <property type="match status" value="1"/>
</dbReference>
<feature type="compositionally biased region" description="Basic and acidic residues" evidence="5">
    <location>
        <begin position="156"/>
        <end position="183"/>
    </location>
</feature>
<feature type="region of interest" description="Disordered" evidence="5">
    <location>
        <begin position="450"/>
        <end position="662"/>
    </location>
</feature>
<keyword evidence="8" id="KW-1185">Reference proteome</keyword>
<feature type="compositionally biased region" description="Basic and acidic residues" evidence="5">
    <location>
        <begin position="385"/>
        <end position="432"/>
    </location>
</feature>
<dbReference type="GO" id="GO:0003723">
    <property type="term" value="F:RNA binding"/>
    <property type="evidence" value="ECO:0007669"/>
    <property type="project" value="UniProtKB-UniRule"/>
</dbReference>
<dbReference type="Gene3D" id="3.30.70.330">
    <property type="match status" value="1"/>
</dbReference>
<feature type="domain" description="RRM" evidence="6">
    <location>
        <begin position="186"/>
        <end position="264"/>
    </location>
</feature>
<dbReference type="InterPro" id="IPR000504">
    <property type="entry name" value="RRM_dom"/>
</dbReference>
<comment type="subcellular location">
    <subcellularLocation>
        <location evidence="1">Nucleus</location>
    </subcellularLocation>
</comment>
<reference evidence="7 8" key="1">
    <citation type="submission" date="2019-07" db="EMBL/GenBank/DDBJ databases">
        <title>Draft genome assembly of a fouling barnacle, Amphibalanus amphitrite (Darwin, 1854): The first reference genome for Thecostraca.</title>
        <authorList>
            <person name="Kim W."/>
        </authorList>
    </citation>
    <scope>NUCLEOTIDE SEQUENCE [LARGE SCALE GENOMIC DNA]</scope>
    <source>
        <strain evidence="7">SNU_AA5</strain>
        <tissue evidence="7">Soma without cirri and trophi</tissue>
    </source>
</reference>
<dbReference type="InterPro" id="IPR035979">
    <property type="entry name" value="RBD_domain_sf"/>
</dbReference>
<feature type="region of interest" description="Disordered" evidence="5">
    <location>
        <begin position="34"/>
        <end position="183"/>
    </location>
</feature>
<dbReference type="InterPro" id="IPR012677">
    <property type="entry name" value="Nucleotide-bd_a/b_plait_sf"/>
</dbReference>
<evidence type="ECO:0000256" key="4">
    <source>
        <dbReference type="PROSITE-ProRule" id="PRU00176"/>
    </source>
</evidence>
<gene>
    <name evidence="7" type="primary">Safb</name>
    <name evidence="7" type="ORF">FJT64_020705</name>
</gene>
<evidence type="ECO:0000259" key="6">
    <source>
        <dbReference type="PROSITE" id="PS50102"/>
    </source>
</evidence>
<dbReference type="GO" id="GO:0043565">
    <property type="term" value="F:sequence-specific DNA binding"/>
    <property type="evidence" value="ECO:0007669"/>
    <property type="project" value="TreeGrafter"/>
</dbReference>
<dbReference type="Proteomes" id="UP000440578">
    <property type="component" value="Unassembled WGS sequence"/>
</dbReference>
<protein>
    <submittedName>
        <fullName evidence="7">Scaffold attachment factor B1</fullName>
    </submittedName>
</protein>
<comment type="caution">
    <text evidence="7">The sequence shown here is derived from an EMBL/GenBank/DDBJ whole genome shotgun (WGS) entry which is preliminary data.</text>
</comment>
<feature type="compositionally biased region" description="Low complexity" evidence="5">
    <location>
        <begin position="107"/>
        <end position="123"/>
    </location>
</feature>
<dbReference type="GO" id="GO:0005634">
    <property type="term" value="C:nucleus"/>
    <property type="evidence" value="ECO:0007669"/>
    <property type="project" value="UniProtKB-SubCell"/>
</dbReference>
<keyword evidence="2 4" id="KW-0694">RNA-binding</keyword>
<dbReference type="SUPFAM" id="SSF54928">
    <property type="entry name" value="RNA-binding domain, RBD"/>
    <property type="match status" value="1"/>
</dbReference>
<feature type="compositionally biased region" description="Polar residues" evidence="5">
    <location>
        <begin position="583"/>
        <end position="607"/>
    </location>
</feature>
<accession>A0A6A4X122</accession>
<feature type="region of interest" description="Disordered" evidence="5">
    <location>
        <begin position="258"/>
        <end position="432"/>
    </location>
</feature>
<feature type="compositionally biased region" description="Basic and acidic residues" evidence="5">
    <location>
        <begin position="286"/>
        <end position="305"/>
    </location>
</feature>
<feature type="compositionally biased region" description="Basic and acidic residues" evidence="5">
    <location>
        <begin position="342"/>
        <end position="374"/>
    </location>
</feature>
<organism evidence="7 8">
    <name type="scientific">Amphibalanus amphitrite</name>
    <name type="common">Striped barnacle</name>
    <name type="synonym">Balanus amphitrite</name>
    <dbReference type="NCBI Taxonomy" id="1232801"/>
    <lineage>
        <taxon>Eukaryota</taxon>
        <taxon>Metazoa</taxon>
        <taxon>Ecdysozoa</taxon>
        <taxon>Arthropoda</taxon>
        <taxon>Crustacea</taxon>
        <taxon>Multicrustacea</taxon>
        <taxon>Cirripedia</taxon>
        <taxon>Thoracica</taxon>
        <taxon>Thoracicalcarea</taxon>
        <taxon>Balanomorpha</taxon>
        <taxon>Balanoidea</taxon>
        <taxon>Balanidae</taxon>
        <taxon>Amphibalaninae</taxon>
        <taxon>Amphibalanus</taxon>
    </lineage>
</organism>
<dbReference type="PROSITE" id="PS50102">
    <property type="entry name" value="RRM"/>
    <property type="match status" value="1"/>
</dbReference>
<feature type="region of interest" description="Disordered" evidence="5">
    <location>
        <begin position="1"/>
        <end position="20"/>
    </location>
</feature>
<sequence>MLTAPEPGSPPRPESVPVVRPFTVQDTIQLATVSASRRKADDTSMIVNVDALSERTDPELVVNGAAGDTDPPGAKSEAKSASGSSATSAAAGRGTAEPASSGKADDTPAGDSAAAASADASAAGEKSEQPSSDAAGEAAAKTDGDAKTTAAAADGAEGKKEDGDSKPATDAEKKAAEEKEKNKANRNLWVSGLSSMTRATDLKTAFSKFGKVIGAKIVTNARTPGARCYGYITMATTDDATKCIGNLHKTELHGRIINVERAKSDSSVPDRRADDRHRDHRRTDYRRRAEDTRRRDERPRRDASADAKPAGDGADAPAAEGEAAAGEGGDAAAKEGNAPGRANDRPNDRPASRRRDNDVGRRPPPRDQRGDNRRPQRGVLTFQQIKEERERQRRREIEREEREAERRRRDEIARAREQDRRNREEAMKLERERERLRIERERIERDKAELLRLERERQRAEREKLEREREELRRAAMRIQDAKRNIKRPAEEPAAYPERKRPAPAPAPVAASRTSSHYDDRRYATSRDSGRAPAGGARDYGRAEDRRVSERSERYEAAPRREYDRRDYREPARSSRDLYDSKGTGSSRQYGDSRSGGSWHTASSSHGLGNGQAAPQRDTWGAAMDRKTDSSQQWGRAGGSSETGSRSTSRWGSSSALSRQPTASSLSAVGGFMSSSLNPSLGVSSLMQPAVFGSAPDRFDAYKMHGSLPRRY</sequence>
<evidence type="ECO:0000313" key="8">
    <source>
        <dbReference type="Proteomes" id="UP000440578"/>
    </source>
</evidence>
<dbReference type="OrthoDB" id="6159259at2759"/>
<dbReference type="GO" id="GO:0050684">
    <property type="term" value="P:regulation of mRNA processing"/>
    <property type="evidence" value="ECO:0007669"/>
    <property type="project" value="TreeGrafter"/>
</dbReference>
<feature type="compositionally biased region" description="Low complexity" evidence="5">
    <location>
        <begin position="306"/>
        <end position="336"/>
    </location>
</feature>
<dbReference type="EMBL" id="VIIS01000516">
    <property type="protein sequence ID" value="KAF0308061.1"/>
    <property type="molecule type" value="Genomic_DNA"/>
</dbReference>
<evidence type="ECO:0000256" key="2">
    <source>
        <dbReference type="ARBA" id="ARBA00022884"/>
    </source>
</evidence>